<dbReference type="EMBL" id="PJQM01005612">
    <property type="protein sequence ID" value="RCH81224.1"/>
    <property type="molecule type" value="Genomic_DNA"/>
</dbReference>
<dbReference type="Proteomes" id="UP000253551">
    <property type="component" value="Unassembled WGS sequence"/>
</dbReference>
<protein>
    <submittedName>
        <fullName evidence="1">Uncharacterized protein</fullName>
    </submittedName>
</protein>
<evidence type="ECO:0000313" key="1">
    <source>
        <dbReference type="EMBL" id="RCH81224.1"/>
    </source>
</evidence>
<dbReference type="OrthoDB" id="2276119at2759"/>
<comment type="caution">
    <text evidence="1">The sequence shown here is derived from an EMBL/GenBank/DDBJ whole genome shotgun (WGS) entry which is preliminary data.</text>
</comment>
<dbReference type="AlphaFoldDB" id="A0A367IU52"/>
<feature type="non-terminal residue" evidence="1">
    <location>
        <position position="494"/>
    </location>
</feature>
<evidence type="ECO:0000313" key="2">
    <source>
        <dbReference type="Proteomes" id="UP000253551"/>
    </source>
</evidence>
<name>A0A367IU52_RHIST</name>
<keyword evidence="2" id="KW-1185">Reference proteome</keyword>
<reference evidence="1 2" key="1">
    <citation type="journal article" date="2018" name="G3 (Bethesda)">
        <title>Phylogenetic and Phylogenomic Definition of Rhizopus Species.</title>
        <authorList>
            <person name="Gryganskyi A.P."/>
            <person name="Golan J."/>
            <person name="Dolatabadi S."/>
            <person name="Mondo S."/>
            <person name="Robb S."/>
            <person name="Idnurm A."/>
            <person name="Muszewska A."/>
            <person name="Steczkiewicz K."/>
            <person name="Masonjones S."/>
            <person name="Liao H.L."/>
            <person name="Gajdeczka M.T."/>
            <person name="Anike F."/>
            <person name="Vuek A."/>
            <person name="Anishchenko I.M."/>
            <person name="Voigt K."/>
            <person name="de Hoog G.S."/>
            <person name="Smith M.E."/>
            <person name="Heitman J."/>
            <person name="Vilgalys R."/>
            <person name="Stajich J.E."/>
        </authorList>
    </citation>
    <scope>NUCLEOTIDE SEQUENCE [LARGE SCALE GENOMIC DNA]</scope>
    <source>
        <strain evidence="1 2">LSU 92-RS-03</strain>
    </source>
</reference>
<accession>A0A367IU52</accession>
<gene>
    <name evidence="1" type="ORF">CU098_005734</name>
</gene>
<dbReference type="STRING" id="4846.A0A367IU52"/>
<proteinExistence type="predicted"/>
<sequence>MGFKTEPLFTTNKVVTKSAPITKQTKAEIQERLNEKVRIKRELNKLGLGNVSSTIPKNIQLNTTSIGTFDVFKFRQDKSLFEEEKEEDLMRLIPVGSLSIFEDLVPIKEPLVSFNSFEYTQKRRRLEEKFDGPTRLETIELDLDFLSDHNTTIESPQIVDLVSEPLESTITSAPNEISYPSQMVPIYPTPEQSQECDAVAGSIMQSKIDHGLGFRKSIDILNCFFADLDTDSENFWKLSGKLQFIKEFLDASINQNLTIVITTKGLNEESLVYHLVNDCLRLACTRIGNVLDDRWNGEYGVFLKTKKTEQEEDNRSIIRLFKPEADLIIFMDITIDRSGLEAFTAIEKTGNEKLRTLWLVTLGSFEERAFRLMQEKSLSFSECEESMKEILCKDNVWPKQHDGLNKGVALNLLSWLHKAEHTVEYQYQSTIQSGDLIASNTVFENYVAENSNTENVQDTTSPMDIDSTSNGQINEPIPNDKPEFTTHMLEHLTK</sequence>
<organism evidence="1 2">
    <name type="scientific">Rhizopus stolonifer</name>
    <name type="common">Rhizopus nigricans</name>
    <dbReference type="NCBI Taxonomy" id="4846"/>
    <lineage>
        <taxon>Eukaryota</taxon>
        <taxon>Fungi</taxon>
        <taxon>Fungi incertae sedis</taxon>
        <taxon>Mucoromycota</taxon>
        <taxon>Mucoromycotina</taxon>
        <taxon>Mucoromycetes</taxon>
        <taxon>Mucorales</taxon>
        <taxon>Mucorineae</taxon>
        <taxon>Rhizopodaceae</taxon>
        <taxon>Rhizopus</taxon>
    </lineage>
</organism>